<accession>A0AAE0J5K3</accession>
<feature type="domain" description="Rhodopsin" evidence="8">
    <location>
        <begin position="29"/>
        <end position="269"/>
    </location>
</feature>
<feature type="transmembrane region" description="Helical" evidence="7">
    <location>
        <begin position="207"/>
        <end position="225"/>
    </location>
</feature>
<name>A0AAE0J5K3_9PEZI</name>
<reference evidence="9" key="1">
    <citation type="journal article" date="2023" name="Mol. Phylogenet. Evol.">
        <title>Genome-scale phylogeny and comparative genomics of the fungal order Sordariales.</title>
        <authorList>
            <person name="Hensen N."/>
            <person name="Bonometti L."/>
            <person name="Westerberg I."/>
            <person name="Brannstrom I.O."/>
            <person name="Guillou S."/>
            <person name="Cros-Aarteil S."/>
            <person name="Calhoun S."/>
            <person name="Haridas S."/>
            <person name="Kuo A."/>
            <person name="Mondo S."/>
            <person name="Pangilinan J."/>
            <person name="Riley R."/>
            <person name="LaButti K."/>
            <person name="Andreopoulos B."/>
            <person name="Lipzen A."/>
            <person name="Chen C."/>
            <person name="Yan M."/>
            <person name="Daum C."/>
            <person name="Ng V."/>
            <person name="Clum A."/>
            <person name="Steindorff A."/>
            <person name="Ohm R.A."/>
            <person name="Martin F."/>
            <person name="Silar P."/>
            <person name="Natvig D.O."/>
            <person name="Lalanne C."/>
            <person name="Gautier V."/>
            <person name="Ament-Velasquez S.L."/>
            <person name="Kruys A."/>
            <person name="Hutchinson M.I."/>
            <person name="Powell A.J."/>
            <person name="Barry K."/>
            <person name="Miller A.N."/>
            <person name="Grigoriev I.V."/>
            <person name="Debuchy R."/>
            <person name="Gladieux P."/>
            <person name="Hiltunen Thoren M."/>
            <person name="Johannesson H."/>
        </authorList>
    </citation>
    <scope>NUCLEOTIDE SEQUENCE</scope>
    <source>
        <strain evidence="9">SMH4131-1</strain>
    </source>
</reference>
<feature type="region of interest" description="Disordered" evidence="6">
    <location>
        <begin position="276"/>
        <end position="295"/>
    </location>
</feature>
<feature type="transmembrane region" description="Helical" evidence="7">
    <location>
        <begin position="45"/>
        <end position="67"/>
    </location>
</feature>
<feature type="transmembrane region" description="Helical" evidence="7">
    <location>
        <begin position="177"/>
        <end position="195"/>
    </location>
</feature>
<feature type="transmembrane region" description="Helical" evidence="7">
    <location>
        <begin position="122"/>
        <end position="143"/>
    </location>
</feature>
<dbReference type="GO" id="GO:0016020">
    <property type="term" value="C:membrane"/>
    <property type="evidence" value="ECO:0007669"/>
    <property type="project" value="UniProtKB-SubCell"/>
</dbReference>
<dbReference type="InterPro" id="IPR052337">
    <property type="entry name" value="SAT4-like"/>
</dbReference>
<evidence type="ECO:0000313" key="10">
    <source>
        <dbReference type="Proteomes" id="UP001286456"/>
    </source>
</evidence>
<feature type="transmembrane region" description="Helical" evidence="7">
    <location>
        <begin position="245"/>
        <end position="265"/>
    </location>
</feature>
<feature type="transmembrane region" description="Helical" evidence="7">
    <location>
        <begin position="12"/>
        <end position="38"/>
    </location>
</feature>
<sequence>MDEVINPSGVPLFVLQITFLVLVWVSISLRAVVTLWLLKRVSLDDLLMFASVLLYTAFAGISIWGILYGSAQIDTNLLEGERNALHSWFLCEIIYPLLSALIRTSIAVFLLRIATAKAHRYIIYTALVFIWVLSIAYFFIVLFQCSPTSFFYDQVIGESGTCIDADVIPRATLAHSVVNATADFILALLPVAILWRVKLSRGTKAGIAVLLGMGILAGAALIIRIPHVKFVSVFADDFLEETDGAALWSVVEMALGIIGGCAATLRPLAKPGSFRQATSMRRESDSESNLSGSSDVQKLTWSRPLGMQRVDDGYPNALALEKTLAGVLRDQHADADEMESQRRPSCAQSVWDFVTEDGFTIFNNPNSVQVETSIDITREPDTEVRKPSGLFPIHGSRTITINGPVSQGLSTHTI</sequence>
<protein>
    <submittedName>
        <fullName evidence="9">Integral membrane protein</fullName>
    </submittedName>
</protein>
<dbReference type="Proteomes" id="UP001286456">
    <property type="component" value="Unassembled WGS sequence"/>
</dbReference>
<keyword evidence="4 7" id="KW-0472">Membrane</keyword>
<reference evidence="9" key="2">
    <citation type="submission" date="2023-06" db="EMBL/GenBank/DDBJ databases">
        <authorList>
            <consortium name="Lawrence Berkeley National Laboratory"/>
            <person name="Haridas S."/>
            <person name="Hensen N."/>
            <person name="Bonometti L."/>
            <person name="Westerberg I."/>
            <person name="Brannstrom I.O."/>
            <person name="Guillou S."/>
            <person name="Cros-Aarteil S."/>
            <person name="Calhoun S."/>
            <person name="Kuo A."/>
            <person name="Mondo S."/>
            <person name="Pangilinan J."/>
            <person name="Riley R."/>
            <person name="Labutti K."/>
            <person name="Andreopoulos B."/>
            <person name="Lipzen A."/>
            <person name="Chen C."/>
            <person name="Yanf M."/>
            <person name="Daum C."/>
            <person name="Ng V."/>
            <person name="Clum A."/>
            <person name="Steindorff A."/>
            <person name="Ohm R."/>
            <person name="Martin F."/>
            <person name="Silar P."/>
            <person name="Natvig D."/>
            <person name="Lalanne C."/>
            <person name="Gautier V."/>
            <person name="Ament-Velasquez S.L."/>
            <person name="Kruys A."/>
            <person name="Hutchinson M.I."/>
            <person name="Powell A.J."/>
            <person name="Barry K."/>
            <person name="Miller A.N."/>
            <person name="Grigoriev I.V."/>
            <person name="Debuchy R."/>
            <person name="Gladieux P."/>
            <person name="Thoren M.H."/>
            <person name="Johannesson H."/>
        </authorList>
    </citation>
    <scope>NUCLEOTIDE SEQUENCE</scope>
    <source>
        <strain evidence="9">SMH4131-1</strain>
    </source>
</reference>
<evidence type="ECO:0000259" key="8">
    <source>
        <dbReference type="Pfam" id="PF20684"/>
    </source>
</evidence>
<evidence type="ECO:0000256" key="7">
    <source>
        <dbReference type="SAM" id="Phobius"/>
    </source>
</evidence>
<gene>
    <name evidence="9" type="ORF">B0T19DRAFT_438047</name>
</gene>
<keyword evidence="10" id="KW-1185">Reference proteome</keyword>
<evidence type="ECO:0000256" key="6">
    <source>
        <dbReference type="SAM" id="MobiDB-lite"/>
    </source>
</evidence>
<keyword evidence="3 7" id="KW-1133">Transmembrane helix</keyword>
<dbReference type="AlphaFoldDB" id="A0AAE0J5K3"/>
<dbReference type="PANTHER" id="PTHR33048:SF96">
    <property type="entry name" value="INTEGRAL MEMBRANE PROTEIN"/>
    <property type="match status" value="1"/>
</dbReference>
<evidence type="ECO:0000256" key="4">
    <source>
        <dbReference type="ARBA" id="ARBA00023136"/>
    </source>
</evidence>
<dbReference type="EMBL" id="JAUEPO010000001">
    <property type="protein sequence ID" value="KAK3337378.1"/>
    <property type="molecule type" value="Genomic_DNA"/>
</dbReference>
<comment type="subcellular location">
    <subcellularLocation>
        <location evidence="1">Membrane</location>
        <topology evidence="1">Multi-pass membrane protein</topology>
    </subcellularLocation>
</comment>
<evidence type="ECO:0000256" key="2">
    <source>
        <dbReference type="ARBA" id="ARBA00022692"/>
    </source>
</evidence>
<comment type="caution">
    <text evidence="9">The sequence shown here is derived from an EMBL/GenBank/DDBJ whole genome shotgun (WGS) entry which is preliminary data.</text>
</comment>
<dbReference type="Pfam" id="PF20684">
    <property type="entry name" value="Fung_rhodopsin"/>
    <property type="match status" value="1"/>
</dbReference>
<proteinExistence type="inferred from homology"/>
<evidence type="ECO:0000256" key="3">
    <source>
        <dbReference type="ARBA" id="ARBA00022989"/>
    </source>
</evidence>
<dbReference type="InterPro" id="IPR049326">
    <property type="entry name" value="Rhodopsin_dom_fungi"/>
</dbReference>
<evidence type="ECO:0000313" key="9">
    <source>
        <dbReference type="EMBL" id="KAK3337378.1"/>
    </source>
</evidence>
<feature type="transmembrane region" description="Helical" evidence="7">
    <location>
        <begin position="87"/>
        <end position="110"/>
    </location>
</feature>
<comment type="similarity">
    <text evidence="5">Belongs to the SAT4 family.</text>
</comment>
<evidence type="ECO:0000256" key="1">
    <source>
        <dbReference type="ARBA" id="ARBA00004141"/>
    </source>
</evidence>
<keyword evidence="2 7" id="KW-0812">Transmembrane</keyword>
<dbReference type="PANTHER" id="PTHR33048">
    <property type="entry name" value="PTH11-LIKE INTEGRAL MEMBRANE PROTEIN (AFU_ORTHOLOGUE AFUA_5G11245)"/>
    <property type="match status" value="1"/>
</dbReference>
<evidence type="ECO:0000256" key="5">
    <source>
        <dbReference type="ARBA" id="ARBA00038359"/>
    </source>
</evidence>
<organism evidence="9 10">
    <name type="scientific">Cercophora scortea</name>
    <dbReference type="NCBI Taxonomy" id="314031"/>
    <lineage>
        <taxon>Eukaryota</taxon>
        <taxon>Fungi</taxon>
        <taxon>Dikarya</taxon>
        <taxon>Ascomycota</taxon>
        <taxon>Pezizomycotina</taxon>
        <taxon>Sordariomycetes</taxon>
        <taxon>Sordariomycetidae</taxon>
        <taxon>Sordariales</taxon>
        <taxon>Lasiosphaeriaceae</taxon>
        <taxon>Cercophora</taxon>
    </lineage>
</organism>